<dbReference type="Gene3D" id="1.10.530.10">
    <property type="match status" value="2"/>
</dbReference>
<feature type="domain" description="Transglycosylase SLT" evidence="3">
    <location>
        <begin position="71"/>
        <end position="183"/>
    </location>
</feature>
<dbReference type="PANTHER" id="PTHR37179">
    <property type="entry name" value="TRANSGLYCOSYLASE"/>
    <property type="match status" value="1"/>
</dbReference>
<dbReference type="InterPro" id="IPR023346">
    <property type="entry name" value="Lysozyme-like_dom_sf"/>
</dbReference>
<keyword evidence="2" id="KW-0812">Transmembrane</keyword>
<evidence type="ECO:0000313" key="5">
    <source>
        <dbReference type="Proteomes" id="UP000327157"/>
    </source>
</evidence>
<evidence type="ECO:0000259" key="3">
    <source>
        <dbReference type="Pfam" id="PF01464"/>
    </source>
</evidence>
<name>A0A5N5HB45_9ROSA</name>
<dbReference type="Pfam" id="PF01464">
    <property type="entry name" value="SLT"/>
    <property type="match status" value="1"/>
</dbReference>
<sequence length="500" mass="56849">MAVSYKYWDDCVDPHDLEELWSSPYVAAEWLDVGETKGQKVHLSRDPDGNAYLTQTEMKAVAEIIIRRHFGSQIDPDMICAIADLQSDRQPLATRYDKKAKSTSVGIMQLFPKTADWLACDLGYHSYDVQGDHDLLFKPFVNVYFGAAYLKWLAKFENKERSEEFIIRAYKGGTKKATHKSTLPYWQRYRLVKESLPSRKSFEGHPSPIHGSASKTHHAAPSAPSHNAGHHVYWDVRASPEDMEEMWNRHDVSKEWTKTGEKKGKVRFSIDEKKRPYLSRVELKAVADIILTKHFSTKPIKPSVLCALAEVISLRFLNGVGPRAGIMGIDYSTASWLYNEMGFRAYNPNQGDDLCKPFFSMYFGAAYLVWLAEYEGSSRTPEFVVQAYILGPKNVNPQDSGPQWLKFEQALSHYEDVKKFREYVKKLGTEKMGGMGVDLRSGVCRGGKRGKKGVGCREGGSRKMKMGFFFFFLSSSSSFSSFFLGCRGGGRRTWVVFFYI</sequence>
<reference evidence="4 5" key="2">
    <citation type="submission" date="2019-11" db="EMBL/GenBank/DDBJ databases">
        <title>A de novo genome assembly of a pear dwarfing rootstock.</title>
        <authorList>
            <person name="Wang F."/>
            <person name="Wang J."/>
            <person name="Li S."/>
            <person name="Zhang Y."/>
            <person name="Fang M."/>
            <person name="Ma L."/>
            <person name="Zhao Y."/>
            <person name="Jiang S."/>
        </authorList>
    </citation>
    <scope>NUCLEOTIDE SEQUENCE [LARGE SCALE GENOMIC DNA]</scope>
    <source>
        <strain evidence="4">S2</strain>
        <tissue evidence="4">Leaf</tissue>
    </source>
</reference>
<keyword evidence="5" id="KW-1185">Reference proteome</keyword>
<dbReference type="OrthoDB" id="550520at2759"/>
<accession>A0A5N5HB45</accession>
<keyword evidence="2" id="KW-1133">Transmembrane helix</keyword>
<feature type="transmembrane region" description="Helical" evidence="2">
    <location>
        <begin position="466"/>
        <end position="484"/>
    </location>
</feature>
<dbReference type="Proteomes" id="UP000327157">
    <property type="component" value="Unassembled WGS sequence"/>
</dbReference>
<protein>
    <recommendedName>
        <fullName evidence="3">Transglycosylase SLT domain-containing protein</fullName>
    </recommendedName>
</protein>
<dbReference type="PANTHER" id="PTHR37179:SF1">
    <property type="entry name" value="TRANSGLYCOSYLASE"/>
    <property type="match status" value="1"/>
</dbReference>
<dbReference type="SUPFAM" id="SSF53955">
    <property type="entry name" value="Lysozyme-like"/>
    <property type="match status" value="2"/>
</dbReference>
<keyword evidence="2" id="KW-0472">Membrane</keyword>
<feature type="compositionally biased region" description="Low complexity" evidence="1">
    <location>
        <begin position="219"/>
        <end position="228"/>
    </location>
</feature>
<dbReference type="EMBL" id="SMOL01000228">
    <property type="protein sequence ID" value="KAB2623352.1"/>
    <property type="molecule type" value="Genomic_DNA"/>
</dbReference>
<evidence type="ECO:0000256" key="1">
    <source>
        <dbReference type="SAM" id="MobiDB-lite"/>
    </source>
</evidence>
<proteinExistence type="predicted"/>
<evidence type="ECO:0000256" key="2">
    <source>
        <dbReference type="SAM" id="Phobius"/>
    </source>
</evidence>
<organism evidence="4 5">
    <name type="scientific">Pyrus ussuriensis x Pyrus communis</name>
    <dbReference type="NCBI Taxonomy" id="2448454"/>
    <lineage>
        <taxon>Eukaryota</taxon>
        <taxon>Viridiplantae</taxon>
        <taxon>Streptophyta</taxon>
        <taxon>Embryophyta</taxon>
        <taxon>Tracheophyta</taxon>
        <taxon>Spermatophyta</taxon>
        <taxon>Magnoliopsida</taxon>
        <taxon>eudicotyledons</taxon>
        <taxon>Gunneridae</taxon>
        <taxon>Pentapetalae</taxon>
        <taxon>rosids</taxon>
        <taxon>fabids</taxon>
        <taxon>Rosales</taxon>
        <taxon>Rosaceae</taxon>
        <taxon>Amygdaloideae</taxon>
        <taxon>Maleae</taxon>
        <taxon>Pyrus</taxon>
    </lineage>
</organism>
<reference evidence="4 5" key="1">
    <citation type="submission" date="2019-09" db="EMBL/GenBank/DDBJ databases">
        <authorList>
            <person name="Ou C."/>
        </authorList>
    </citation>
    <scope>NUCLEOTIDE SEQUENCE [LARGE SCALE GENOMIC DNA]</scope>
    <source>
        <strain evidence="4">S2</strain>
        <tissue evidence="4">Leaf</tissue>
    </source>
</reference>
<comment type="caution">
    <text evidence="4">The sequence shown here is derived from an EMBL/GenBank/DDBJ whole genome shotgun (WGS) entry which is preliminary data.</text>
</comment>
<gene>
    <name evidence="4" type="ORF">D8674_037821</name>
</gene>
<dbReference type="AlphaFoldDB" id="A0A5N5HB45"/>
<evidence type="ECO:0000313" key="4">
    <source>
        <dbReference type="EMBL" id="KAB2623352.1"/>
    </source>
</evidence>
<dbReference type="InterPro" id="IPR008258">
    <property type="entry name" value="Transglycosylase_SLT_dom_1"/>
</dbReference>
<feature type="region of interest" description="Disordered" evidence="1">
    <location>
        <begin position="199"/>
        <end position="228"/>
    </location>
</feature>